<evidence type="ECO:0000313" key="2">
    <source>
        <dbReference type="EMBL" id="RDW80042.1"/>
    </source>
</evidence>
<dbReference type="PANTHER" id="PTHR24148:SF73">
    <property type="entry name" value="HET DOMAIN PROTEIN (AFU_ORTHOLOGUE AFUA_8G01020)"/>
    <property type="match status" value="1"/>
</dbReference>
<reference evidence="2 3" key="1">
    <citation type="journal article" date="2018" name="IMA Fungus">
        <title>IMA Genome-F 9: Draft genome sequence of Annulohypoxylon stygium, Aspergillus mulundensis, Berkeleyomyces basicola (syn. Thielaviopsis basicola), Ceratocystis smalleyi, two Cercospora beticola strains, Coleophoma cylindrospora, Fusarium fracticaudum, Phialophora cf. hyalina, and Morchella septimelata.</title>
        <authorList>
            <person name="Wingfield B.D."/>
            <person name="Bills G.F."/>
            <person name="Dong Y."/>
            <person name="Huang W."/>
            <person name="Nel W.J."/>
            <person name="Swalarsk-Parry B.S."/>
            <person name="Vaghefi N."/>
            <person name="Wilken P.M."/>
            <person name="An Z."/>
            <person name="de Beer Z.W."/>
            <person name="De Vos L."/>
            <person name="Chen L."/>
            <person name="Duong T.A."/>
            <person name="Gao Y."/>
            <person name="Hammerbacher A."/>
            <person name="Kikkert J.R."/>
            <person name="Li Y."/>
            <person name="Li H."/>
            <person name="Li K."/>
            <person name="Li Q."/>
            <person name="Liu X."/>
            <person name="Ma X."/>
            <person name="Naidoo K."/>
            <person name="Pethybridge S.J."/>
            <person name="Sun J."/>
            <person name="Steenkamp E.T."/>
            <person name="van der Nest M.A."/>
            <person name="van Wyk S."/>
            <person name="Wingfield M.J."/>
            <person name="Xiong C."/>
            <person name="Yue Q."/>
            <person name="Zhang X."/>
        </authorList>
    </citation>
    <scope>NUCLEOTIDE SEQUENCE [LARGE SCALE GENOMIC DNA]</scope>
    <source>
        <strain evidence="2 3">BP6252</strain>
    </source>
</reference>
<accession>A0A3D8S160</accession>
<keyword evidence="3" id="KW-1185">Reference proteome</keyword>
<protein>
    <recommendedName>
        <fullName evidence="1">Heterokaryon incompatibility domain-containing protein</fullName>
    </recommendedName>
</protein>
<feature type="domain" description="Heterokaryon incompatibility" evidence="1">
    <location>
        <begin position="60"/>
        <end position="198"/>
    </location>
</feature>
<sequence>MTDMAPVASTKAYRYQPLDAFHGVGCRLLVLRPSAGKQRIECSLLQTSLAPEGKPEAPSYEALSYAWGPSDRVHAITLDDQEVWIRDNLFWALYYLRLESDQRIIWVDSLCIDQNNVTERNQQVRQMARIYSQATRVLVWLGLADQDSELAISFLERYERSSAQGGINRNLSGDRRSWAALSKLCSRTYWERVWIVQEVGLAEKLTIYCGQDKLSWFYLARICQTLHRIEGRQLTQSQLFVKESLPARLNQQRGARKRGTGTTLWSLLKDCEGSRCQDPHDIIYGFLGLADNYSPESFSIDYGKSLESLYSDVVHFQYRSIVERQRASQTISTSLILQFSEFLQDMLIGKLCHYNGEIRKMITDFSSTLRVPNVVGADITELMSIPATSIDRISQLGPGMSASDEELQAWEPRTANWKSNRKYSEVALADKILKINHKAGTFSSNLEIDLSELDSNLVYPIQSLSSYATITAEPAQLYEDCLALKHERIECKGSNFFVSERGFLGIAPAGTSVGDMVCTFERSSLAVVIEKSDQKYVLVGRAIISALDSSTTLSTYPEQDNLLRFPAKGSVDLHLDMSTLQDLTKYGRLSFLRKDSYFIID</sequence>
<dbReference type="InterPro" id="IPR052895">
    <property type="entry name" value="HetReg/Transcr_Mod"/>
</dbReference>
<dbReference type="AlphaFoldDB" id="A0A3D8S160"/>
<dbReference type="EMBL" id="PDLM01000004">
    <property type="protein sequence ID" value="RDW80042.1"/>
    <property type="molecule type" value="Genomic_DNA"/>
</dbReference>
<evidence type="ECO:0000313" key="3">
    <source>
        <dbReference type="Proteomes" id="UP000256645"/>
    </source>
</evidence>
<dbReference type="STRING" id="1849047.A0A3D8S160"/>
<dbReference type="OrthoDB" id="5386682at2759"/>
<name>A0A3D8S160_9HELO</name>
<dbReference type="InterPro" id="IPR010730">
    <property type="entry name" value="HET"/>
</dbReference>
<dbReference type="PANTHER" id="PTHR24148">
    <property type="entry name" value="ANKYRIN REPEAT DOMAIN-CONTAINING PROTEIN 39 HOMOLOG-RELATED"/>
    <property type="match status" value="1"/>
</dbReference>
<proteinExistence type="predicted"/>
<organism evidence="2 3">
    <name type="scientific">Coleophoma cylindrospora</name>
    <dbReference type="NCBI Taxonomy" id="1849047"/>
    <lineage>
        <taxon>Eukaryota</taxon>
        <taxon>Fungi</taxon>
        <taxon>Dikarya</taxon>
        <taxon>Ascomycota</taxon>
        <taxon>Pezizomycotina</taxon>
        <taxon>Leotiomycetes</taxon>
        <taxon>Helotiales</taxon>
        <taxon>Dermateaceae</taxon>
        <taxon>Coleophoma</taxon>
    </lineage>
</organism>
<dbReference type="Pfam" id="PF06985">
    <property type="entry name" value="HET"/>
    <property type="match status" value="1"/>
</dbReference>
<dbReference type="Proteomes" id="UP000256645">
    <property type="component" value="Unassembled WGS sequence"/>
</dbReference>
<evidence type="ECO:0000259" key="1">
    <source>
        <dbReference type="Pfam" id="PF06985"/>
    </source>
</evidence>
<comment type="caution">
    <text evidence="2">The sequence shown here is derived from an EMBL/GenBank/DDBJ whole genome shotgun (WGS) entry which is preliminary data.</text>
</comment>
<gene>
    <name evidence="2" type="ORF">BP6252_04680</name>
</gene>